<evidence type="ECO:0000256" key="1">
    <source>
        <dbReference type="SAM" id="MobiDB-lite"/>
    </source>
</evidence>
<dbReference type="EMBL" id="BAABBM010000001">
    <property type="protein sequence ID" value="GAA3902015.1"/>
    <property type="molecule type" value="Genomic_DNA"/>
</dbReference>
<organism evidence="2 3">
    <name type="scientific">Sphingomonas limnosediminicola</name>
    <dbReference type="NCBI Taxonomy" id="940133"/>
    <lineage>
        <taxon>Bacteria</taxon>
        <taxon>Pseudomonadati</taxon>
        <taxon>Pseudomonadota</taxon>
        <taxon>Alphaproteobacteria</taxon>
        <taxon>Sphingomonadales</taxon>
        <taxon>Sphingomonadaceae</taxon>
        <taxon>Sphingomonas</taxon>
    </lineage>
</organism>
<accession>A0ABP7LM39</accession>
<name>A0ABP7LM39_9SPHN</name>
<keyword evidence="3" id="KW-1185">Reference proteome</keyword>
<evidence type="ECO:0000313" key="3">
    <source>
        <dbReference type="Proteomes" id="UP001500827"/>
    </source>
</evidence>
<sequence length="77" mass="8696">MAFSRRSKTPLPTPEQSRRQADVVQSAWHHFGEPGPVIAFLNSRHEGLEGQPLRLAIESDLGLERVQAWLQQHSLKA</sequence>
<evidence type="ECO:0000313" key="2">
    <source>
        <dbReference type="EMBL" id="GAA3902015.1"/>
    </source>
</evidence>
<proteinExistence type="predicted"/>
<comment type="caution">
    <text evidence="2">The sequence shown here is derived from an EMBL/GenBank/DDBJ whole genome shotgun (WGS) entry which is preliminary data.</text>
</comment>
<feature type="region of interest" description="Disordered" evidence="1">
    <location>
        <begin position="1"/>
        <end position="23"/>
    </location>
</feature>
<protein>
    <recommendedName>
        <fullName evidence="4">Antitoxin Xre/MbcA/ParS-like toxin-binding domain-containing protein</fullName>
    </recommendedName>
</protein>
<gene>
    <name evidence="2" type="ORF">GCM10022276_20930</name>
</gene>
<evidence type="ECO:0008006" key="4">
    <source>
        <dbReference type="Google" id="ProtNLM"/>
    </source>
</evidence>
<reference evidence="3" key="1">
    <citation type="journal article" date="2019" name="Int. J. Syst. Evol. Microbiol.">
        <title>The Global Catalogue of Microorganisms (GCM) 10K type strain sequencing project: providing services to taxonomists for standard genome sequencing and annotation.</title>
        <authorList>
            <consortium name="The Broad Institute Genomics Platform"/>
            <consortium name="The Broad Institute Genome Sequencing Center for Infectious Disease"/>
            <person name="Wu L."/>
            <person name="Ma J."/>
        </authorList>
    </citation>
    <scope>NUCLEOTIDE SEQUENCE [LARGE SCALE GENOMIC DNA]</scope>
    <source>
        <strain evidence="3">JCM 17543</strain>
    </source>
</reference>
<dbReference type="Proteomes" id="UP001500827">
    <property type="component" value="Unassembled WGS sequence"/>
</dbReference>
<dbReference type="RefSeq" id="WP_344699632.1">
    <property type="nucleotide sequence ID" value="NZ_BAABBM010000001.1"/>
</dbReference>